<feature type="transmembrane region" description="Helical" evidence="7">
    <location>
        <begin position="795"/>
        <end position="820"/>
    </location>
</feature>
<comment type="caution">
    <text evidence="8">The sequence shown here is derived from an EMBL/GenBank/DDBJ whole genome shotgun (WGS) entry which is preliminary data.</text>
</comment>
<dbReference type="Pfam" id="PF05478">
    <property type="entry name" value="Prominin"/>
    <property type="match status" value="1"/>
</dbReference>
<feature type="transmembrane region" description="Helical" evidence="7">
    <location>
        <begin position="106"/>
        <end position="135"/>
    </location>
</feature>
<keyword evidence="3 7" id="KW-0812">Transmembrane</keyword>
<keyword evidence="9" id="KW-1185">Reference proteome</keyword>
<feature type="transmembrane region" description="Helical" evidence="7">
    <location>
        <begin position="13"/>
        <end position="31"/>
    </location>
</feature>
<proteinExistence type="inferred from homology"/>
<organism evidence="8 9">
    <name type="scientific">Ancylostoma ceylanicum</name>
    <dbReference type="NCBI Taxonomy" id="53326"/>
    <lineage>
        <taxon>Eukaryota</taxon>
        <taxon>Metazoa</taxon>
        <taxon>Ecdysozoa</taxon>
        <taxon>Nematoda</taxon>
        <taxon>Chromadorea</taxon>
        <taxon>Rhabditida</taxon>
        <taxon>Rhabditina</taxon>
        <taxon>Rhabditomorpha</taxon>
        <taxon>Strongyloidea</taxon>
        <taxon>Ancylostomatidae</taxon>
        <taxon>Ancylostomatinae</taxon>
        <taxon>Ancylostoma</taxon>
    </lineage>
</organism>
<dbReference type="InterPro" id="IPR008795">
    <property type="entry name" value="Prominin"/>
</dbReference>
<dbReference type="PANTHER" id="PTHR22730:SF1">
    <property type="entry name" value="PROMININ-LIKE PROTEIN"/>
    <property type="match status" value="1"/>
</dbReference>
<evidence type="ECO:0000256" key="5">
    <source>
        <dbReference type="ARBA" id="ARBA00023136"/>
    </source>
</evidence>
<comment type="similarity">
    <text evidence="2">Belongs to the prominin family.</text>
</comment>
<feature type="transmembrane region" description="Helical" evidence="7">
    <location>
        <begin position="434"/>
        <end position="458"/>
    </location>
</feature>
<reference evidence="9" key="1">
    <citation type="journal article" date="2015" name="Nat. Genet.">
        <title>The genome and transcriptome of the zoonotic hookworm Ancylostoma ceylanicum identify infection-specific gene families.</title>
        <authorList>
            <person name="Schwarz E.M."/>
            <person name="Hu Y."/>
            <person name="Antoshechkin I."/>
            <person name="Miller M.M."/>
            <person name="Sternberg P.W."/>
            <person name="Aroian R.V."/>
        </authorList>
    </citation>
    <scope>NUCLEOTIDE SEQUENCE</scope>
    <source>
        <strain evidence="9">HY135</strain>
    </source>
</reference>
<evidence type="ECO:0000313" key="8">
    <source>
        <dbReference type="EMBL" id="EYC00449.1"/>
    </source>
</evidence>
<evidence type="ECO:0000256" key="2">
    <source>
        <dbReference type="ARBA" id="ARBA00006058"/>
    </source>
</evidence>
<dbReference type="STRING" id="53326.A0A016TBU7"/>
<gene>
    <name evidence="8" type="primary">Acey_s0115.g476</name>
    <name evidence="8" type="synonym">Acey-F08B12.1</name>
    <name evidence="8" type="ORF">Y032_0115g476</name>
</gene>
<feature type="transmembrane region" description="Helical" evidence="7">
    <location>
        <begin position="155"/>
        <end position="176"/>
    </location>
</feature>
<evidence type="ECO:0008006" key="10">
    <source>
        <dbReference type="Google" id="ProtNLM"/>
    </source>
</evidence>
<evidence type="ECO:0000256" key="1">
    <source>
        <dbReference type="ARBA" id="ARBA00004141"/>
    </source>
</evidence>
<dbReference type="PANTHER" id="PTHR22730">
    <property type="entry name" value="PROMININ PROM PROTEIN"/>
    <property type="match status" value="1"/>
</dbReference>
<keyword evidence="6" id="KW-0325">Glycoprotein</keyword>
<dbReference type="GO" id="GO:0016020">
    <property type="term" value="C:membrane"/>
    <property type="evidence" value="ECO:0007669"/>
    <property type="project" value="UniProtKB-SubCell"/>
</dbReference>
<keyword evidence="5 7" id="KW-0472">Membrane</keyword>
<dbReference type="OrthoDB" id="6229420at2759"/>
<evidence type="ECO:0000256" key="4">
    <source>
        <dbReference type="ARBA" id="ARBA00022989"/>
    </source>
</evidence>
<keyword evidence="4 7" id="KW-1133">Transmembrane helix</keyword>
<evidence type="ECO:0000256" key="3">
    <source>
        <dbReference type="ARBA" id="ARBA00022692"/>
    </source>
</evidence>
<evidence type="ECO:0000313" key="9">
    <source>
        <dbReference type="Proteomes" id="UP000024635"/>
    </source>
</evidence>
<feature type="transmembrane region" description="Helical" evidence="7">
    <location>
        <begin position="479"/>
        <end position="505"/>
    </location>
</feature>
<dbReference type="AlphaFoldDB" id="A0A016TBU7"/>
<protein>
    <recommendedName>
        <fullName evidence="10">Prominin</fullName>
    </recommendedName>
</protein>
<evidence type="ECO:0000256" key="7">
    <source>
        <dbReference type="SAM" id="Phobius"/>
    </source>
</evidence>
<evidence type="ECO:0000256" key="6">
    <source>
        <dbReference type="ARBA" id="ARBA00023180"/>
    </source>
</evidence>
<accession>A0A016TBU7</accession>
<comment type="subcellular location">
    <subcellularLocation>
        <location evidence="1">Membrane</location>
        <topology evidence="1">Multi-pass membrane protein</topology>
    </subcellularLocation>
</comment>
<dbReference type="Proteomes" id="UP000024635">
    <property type="component" value="Unassembled WGS sequence"/>
</dbReference>
<name>A0A016TBU7_9BILA</name>
<sequence length="870" mass="99796">MSIYRTVCHTPEMLILLLFFTFGSAMEFVPYRASEQYRCGLFLQKRIDDKTLSYYYSSINYLLSIFSNTFPHKELLNRQALLGDFNEIRTSFETKYPDWWLWQRNWLLFAGGLLAIGVLVPIVYLMYRCCICCCFSRSQRKQTTDSRYDGCKRNLFNAVMTVLVFLDVFAAATLLITEQHAEYGLEELPGRLNYCIDDLNLYKRNTDARIRKLLIDDYQMLNRTIAAQLSNAGHMMIQTVKKLTGAQSVDALINISENAGEIHQSLLEANKQFKQVIVEYSQFEVDYSRMRQTLTEELRQCINDEIDSVKALCHKAEKVLEEIVPIRLKITSNNFAEDVDMALEVVTAANIPQLLSDTVNRFTAMQDRLQLEVDKKIHSSQTVLKQIADNLFVIAERASTQIRQVNFDNLYDIVAYASDPKDNSTIKYMHYSRWISLSLVSVFMLISLCFLLGLFYGICGRRPTFYNDDCCVRSTGGKFYSCGIWMTMCVFTILCAVTAVLFFVVGNTSDIVCGTLRDPLSRPDIIELGERYLDIVRSQKRPSDDLLSLLGNVSVADLIRACQRNETLYDVFELDKMYHLKKLKVFEREEYEQLERLLEVTFADLPDFESFNNTISSLSFDRLQQLSTVEIPDISRAVISDIETAITSLDVSAKAKAFESSIGEGWVRPKVVSSMLEQVEKIDVQFARPLRSKLGFIAKNLTRINERLEAMKVPINSLLGKLQHSQALLSEDFRDSLEKAARQQLHEIIANVDTYVDHVKHEIQHEVSSCTPVMEILSSSTAAVCDQTVDPMNGAWMSMLVSLLCLVPILMVSTALVNLYDKMHSYPKYVVETPQEHHQMSSFITDIYETRQKPGFSHYTYGNNYPRNFR</sequence>
<dbReference type="EMBL" id="JARK01001451">
    <property type="protein sequence ID" value="EYC00449.1"/>
    <property type="molecule type" value="Genomic_DNA"/>
</dbReference>